<feature type="transmembrane region" description="Helical" evidence="1">
    <location>
        <begin position="24"/>
        <end position="41"/>
    </location>
</feature>
<feature type="transmembrane region" description="Helical" evidence="1">
    <location>
        <begin position="75"/>
        <end position="92"/>
    </location>
</feature>
<keyword evidence="1" id="KW-0472">Membrane</keyword>
<accession>A0ABW5XQP3</accession>
<dbReference type="Proteomes" id="UP001597601">
    <property type="component" value="Unassembled WGS sequence"/>
</dbReference>
<proteinExistence type="predicted"/>
<keyword evidence="1" id="KW-0812">Transmembrane</keyword>
<dbReference type="EMBL" id="JBHUON010000008">
    <property type="protein sequence ID" value="MFD2864794.1"/>
    <property type="molecule type" value="Genomic_DNA"/>
</dbReference>
<name>A0ABW5XQP3_9SPHI</name>
<dbReference type="RefSeq" id="WP_377125917.1">
    <property type="nucleotide sequence ID" value="NZ_JBHUHN010000001.1"/>
</dbReference>
<evidence type="ECO:0000256" key="1">
    <source>
        <dbReference type="SAM" id="Phobius"/>
    </source>
</evidence>
<keyword evidence="1" id="KW-1133">Transmembrane helix</keyword>
<keyword evidence="3" id="KW-1185">Reference proteome</keyword>
<evidence type="ECO:0000313" key="2">
    <source>
        <dbReference type="EMBL" id="MFD2864794.1"/>
    </source>
</evidence>
<comment type="caution">
    <text evidence="2">The sequence shown here is derived from an EMBL/GenBank/DDBJ whole genome shotgun (WGS) entry which is preliminary data.</text>
</comment>
<organism evidence="2 3">
    <name type="scientific">Mucilaginibacter antarcticus</name>
    <dbReference type="NCBI Taxonomy" id="1855725"/>
    <lineage>
        <taxon>Bacteria</taxon>
        <taxon>Pseudomonadati</taxon>
        <taxon>Bacteroidota</taxon>
        <taxon>Sphingobacteriia</taxon>
        <taxon>Sphingobacteriales</taxon>
        <taxon>Sphingobacteriaceae</taxon>
        <taxon>Mucilaginibacter</taxon>
    </lineage>
</organism>
<sequence>MRKKGTHKPFIYYDSLKPWESVCMILYAIVTICVILTLVFAQPETKQTTMVMYIVLSQFGMYFGLYTSLRNFKAYLLWLSFGIVHLILFFCFKGNPTIEMYRGSPTVGLLNTIILLMLFQFLRYLSLKFQNREFVAPAKGGGPDLFENKKVTFADFVIFVIYMGSWLGLSVLSLSM</sequence>
<feature type="transmembrane region" description="Helical" evidence="1">
    <location>
        <begin position="104"/>
        <end position="122"/>
    </location>
</feature>
<gene>
    <name evidence="2" type="ORF">ACFSYC_08855</name>
</gene>
<reference evidence="3" key="1">
    <citation type="journal article" date="2019" name="Int. J. Syst. Evol. Microbiol.">
        <title>The Global Catalogue of Microorganisms (GCM) 10K type strain sequencing project: providing services to taxonomists for standard genome sequencing and annotation.</title>
        <authorList>
            <consortium name="The Broad Institute Genomics Platform"/>
            <consortium name="The Broad Institute Genome Sequencing Center for Infectious Disease"/>
            <person name="Wu L."/>
            <person name="Ma J."/>
        </authorList>
    </citation>
    <scope>NUCLEOTIDE SEQUENCE [LARGE SCALE GENOMIC DNA]</scope>
    <source>
        <strain evidence="3">KCTC 52232</strain>
    </source>
</reference>
<feature type="transmembrane region" description="Helical" evidence="1">
    <location>
        <begin position="153"/>
        <end position="174"/>
    </location>
</feature>
<evidence type="ECO:0000313" key="3">
    <source>
        <dbReference type="Proteomes" id="UP001597601"/>
    </source>
</evidence>
<protein>
    <submittedName>
        <fullName evidence="2">Uncharacterized protein</fullName>
    </submittedName>
</protein>